<dbReference type="AlphaFoldDB" id="A0A9D1UVR6"/>
<sequence length="93" mass="11359">MEQRKLSRRYQRAKVEIEYDRTFKSTDKQRKLTDFPNYQKQKKKVVRLHDKICNKRNDYIPKITTDIVKRYDIIVVEDLIVLQSLVKRVCKNT</sequence>
<evidence type="ECO:0000259" key="1">
    <source>
        <dbReference type="Pfam" id="PF01385"/>
    </source>
</evidence>
<evidence type="ECO:0000313" key="3">
    <source>
        <dbReference type="Proteomes" id="UP000823963"/>
    </source>
</evidence>
<accession>A0A9D1UVR6</accession>
<comment type="caution">
    <text evidence="2">The sequence shown here is derived from an EMBL/GenBank/DDBJ whole genome shotgun (WGS) entry which is preliminary data.</text>
</comment>
<dbReference type="InterPro" id="IPR001959">
    <property type="entry name" value="Transposase"/>
</dbReference>
<dbReference type="Pfam" id="PF01385">
    <property type="entry name" value="OrfB_IS605"/>
    <property type="match status" value="1"/>
</dbReference>
<gene>
    <name evidence="2" type="ORF">H9861_01115</name>
</gene>
<name>A0A9D1UVR6_9LACO</name>
<dbReference type="Proteomes" id="UP000823963">
    <property type="component" value="Unassembled WGS sequence"/>
</dbReference>
<reference evidence="2" key="1">
    <citation type="journal article" date="2021" name="PeerJ">
        <title>Extensive microbial diversity within the chicken gut microbiome revealed by metagenomics and culture.</title>
        <authorList>
            <person name="Gilroy R."/>
            <person name="Ravi A."/>
            <person name="Getino M."/>
            <person name="Pursley I."/>
            <person name="Horton D.L."/>
            <person name="Alikhan N.F."/>
            <person name="Baker D."/>
            <person name="Gharbi K."/>
            <person name="Hall N."/>
            <person name="Watson M."/>
            <person name="Adriaenssens E.M."/>
            <person name="Foster-Nyarko E."/>
            <person name="Jarju S."/>
            <person name="Secka A."/>
            <person name="Antonio M."/>
            <person name="Oren A."/>
            <person name="Chaudhuri R.R."/>
            <person name="La Ragione R."/>
            <person name="Hildebrand F."/>
            <person name="Pallen M.J."/>
        </authorList>
    </citation>
    <scope>NUCLEOTIDE SEQUENCE</scope>
    <source>
        <strain evidence="2">6627</strain>
    </source>
</reference>
<evidence type="ECO:0000313" key="2">
    <source>
        <dbReference type="EMBL" id="HIX01342.1"/>
    </source>
</evidence>
<proteinExistence type="predicted"/>
<dbReference type="EMBL" id="DXFP01000009">
    <property type="protein sequence ID" value="HIX01342.1"/>
    <property type="molecule type" value="Genomic_DNA"/>
</dbReference>
<protein>
    <submittedName>
        <fullName evidence="2">Transposase</fullName>
    </submittedName>
</protein>
<organism evidence="2 3">
    <name type="scientific">Candidatus Ligilactobacillus excrementigallinarum</name>
    <dbReference type="NCBI Taxonomy" id="2838641"/>
    <lineage>
        <taxon>Bacteria</taxon>
        <taxon>Bacillati</taxon>
        <taxon>Bacillota</taxon>
        <taxon>Bacilli</taxon>
        <taxon>Lactobacillales</taxon>
        <taxon>Lactobacillaceae</taxon>
        <taxon>Ligilactobacillus</taxon>
    </lineage>
</organism>
<feature type="domain" description="Probable transposase IS891/IS1136/IS1341" evidence="1">
    <location>
        <begin position="25"/>
        <end position="81"/>
    </location>
</feature>
<reference evidence="2" key="2">
    <citation type="submission" date="2021-04" db="EMBL/GenBank/DDBJ databases">
        <authorList>
            <person name="Gilroy R."/>
        </authorList>
    </citation>
    <scope>NUCLEOTIDE SEQUENCE</scope>
    <source>
        <strain evidence="2">6627</strain>
    </source>
</reference>